<dbReference type="AlphaFoldDB" id="A0A9P5BAX8"/>
<feature type="region of interest" description="Disordered" evidence="1">
    <location>
        <begin position="1"/>
        <end position="27"/>
    </location>
</feature>
<dbReference type="EMBL" id="LUFC02000320">
    <property type="protein sequence ID" value="KAF4498659.1"/>
    <property type="molecule type" value="Genomic_DNA"/>
</dbReference>
<dbReference type="Proteomes" id="UP000737391">
    <property type="component" value="Unassembled WGS sequence"/>
</dbReference>
<name>A0A9P5BAX8_9HYPO</name>
<evidence type="ECO:0000313" key="3">
    <source>
        <dbReference type="Proteomes" id="UP000737391"/>
    </source>
</evidence>
<proteinExistence type="predicted"/>
<evidence type="ECO:0000256" key="1">
    <source>
        <dbReference type="SAM" id="MobiDB-lite"/>
    </source>
</evidence>
<keyword evidence="3" id="KW-1185">Reference proteome</keyword>
<evidence type="ECO:0000313" key="2">
    <source>
        <dbReference type="EMBL" id="KAF4498659.1"/>
    </source>
</evidence>
<dbReference type="Pfam" id="PF20219">
    <property type="entry name" value="DUF6579"/>
    <property type="match status" value="1"/>
</dbReference>
<protein>
    <submittedName>
        <fullName evidence="2">Uncharacterized protein</fullName>
    </submittedName>
</protein>
<dbReference type="InterPro" id="IPR046486">
    <property type="entry name" value="DUF6579"/>
</dbReference>
<dbReference type="OrthoDB" id="3852249at2759"/>
<sequence length="442" mass="47706">MADPSSTEGAESPADSTTNSPYDLGQHPLVKSGISVVKGGAKFVTMRKEYYEGSAAAERQKLDRSIRSHVDPIAKDVSKVLDSSNKTIKAYENGAKVMTATLATTSKAADSIGQNFDTITKSATQASEDISRTAVAWQKTAERVDESISNLNKNISGVCIMANSMMSGILQALEEVVKEVRMINHNLEGIRDELRAKNILVSSGGSGPDGFARVVHGFVQSQIRRYSGDGHRFFVWHPDTTWHWRFQQLMEDEPFPPTFCAYTDDLDCLCACMKAARESLPKDSKVTFHLLIPAWYEIQVKVPLHFPDELQPLRIVGPKHGGKELVSFNLPAANPNLLDDVANVLDPEGCNSKANMAAGATWLIGGGWVTNGACLAAGVGLGAVTGLGMLVVVPVWWGSMATVGAPVAAKASDAVAEILREEPARILGSDRRLHREYGVDGL</sequence>
<dbReference type="Gene3D" id="1.10.287.950">
    <property type="entry name" value="Methyl-accepting chemotaxis protein"/>
    <property type="match status" value="1"/>
</dbReference>
<accession>A0A9P5BAX8</accession>
<comment type="caution">
    <text evidence="2">The sequence shown here is derived from an EMBL/GenBank/DDBJ whole genome shotgun (WGS) entry which is preliminary data.</text>
</comment>
<gene>
    <name evidence="2" type="ORF">FAGAP_5137</name>
</gene>
<feature type="compositionally biased region" description="Polar residues" evidence="1">
    <location>
        <begin position="1"/>
        <end position="21"/>
    </location>
</feature>
<organism evidence="2 3">
    <name type="scientific">Fusarium agapanthi</name>
    <dbReference type="NCBI Taxonomy" id="1803897"/>
    <lineage>
        <taxon>Eukaryota</taxon>
        <taxon>Fungi</taxon>
        <taxon>Dikarya</taxon>
        <taxon>Ascomycota</taxon>
        <taxon>Pezizomycotina</taxon>
        <taxon>Sordariomycetes</taxon>
        <taxon>Hypocreomycetidae</taxon>
        <taxon>Hypocreales</taxon>
        <taxon>Nectriaceae</taxon>
        <taxon>Fusarium</taxon>
        <taxon>Fusarium fujikuroi species complex</taxon>
    </lineage>
</organism>
<reference evidence="2" key="1">
    <citation type="submission" date="2020-01" db="EMBL/GenBank/DDBJ databases">
        <title>Identification and distribution of gene clusters putatively required for synthesis of sphingolipid metabolism inhibitors in phylogenetically diverse species of the filamentous fungus Fusarium.</title>
        <authorList>
            <person name="Kim H.-S."/>
            <person name="Busman M."/>
            <person name="Brown D.W."/>
            <person name="Divon H."/>
            <person name="Uhlig S."/>
            <person name="Proctor R.H."/>
        </authorList>
    </citation>
    <scope>NUCLEOTIDE SEQUENCE</scope>
    <source>
        <strain evidence="2">NRRL 31653</strain>
    </source>
</reference>